<feature type="domain" description="UDP-glucose/GDP-mannose dehydrogenase N-terminal" evidence="4">
    <location>
        <begin position="1"/>
        <end position="164"/>
    </location>
</feature>
<evidence type="ECO:0000256" key="1">
    <source>
        <dbReference type="ARBA" id="ARBA00006601"/>
    </source>
</evidence>
<dbReference type="GO" id="GO:0051287">
    <property type="term" value="F:NAD binding"/>
    <property type="evidence" value="ECO:0007669"/>
    <property type="project" value="InterPro"/>
</dbReference>
<sequence>MRIAVIGLGVVAISDALVLARQHEVVLTGPLPDRVDAINAGALPISDPTVADYVAQNALSLRATLDFDEALKGAGMVLISTPLPKDPERHGYRTAELDSRIEMAHERCPGVPIVIRSAVPIGYTEALRSRLKSRSILYAPEFMREGQSLQDALSPAQIVIGDRGSLGEKVAEVFLNAALNPRIPVRRIGTAEAEAVKHFSQAYLATRVAYFNDLDSYAMTHGVDARKVIEGLCLDPRIGERANNPCFGFGGQRLARSTAHLSEDFAALPARILPSLARANEARLDLLTRAVLDRGAERLGIFRPGGAGSDGDALGGLEARLRGAGITVTHYTGAGEDEDFVRFKADCDLVIAQRMSPALADIREKVFCRDLFAA</sequence>
<dbReference type="SUPFAM" id="SSF51735">
    <property type="entry name" value="NAD(P)-binding Rossmann-fold domains"/>
    <property type="match status" value="1"/>
</dbReference>
<evidence type="ECO:0000313" key="5">
    <source>
        <dbReference type="EMBL" id="PWE26878.1"/>
    </source>
</evidence>
<evidence type="ECO:0000259" key="3">
    <source>
        <dbReference type="Pfam" id="PF00984"/>
    </source>
</evidence>
<comment type="similarity">
    <text evidence="1 2">Belongs to the UDP-glucose/GDP-mannose dehydrogenase family.</text>
</comment>
<dbReference type="GeneID" id="94367187"/>
<gene>
    <name evidence="5" type="ORF">C4N9_20035</name>
</gene>
<dbReference type="Pfam" id="PF00984">
    <property type="entry name" value="UDPG_MGDP_dh"/>
    <property type="match status" value="1"/>
</dbReference>
<dbReference type="Gene3D" id="1.20.5.100">
    <property type="entry name" value="Cytochrome c1, transmembrane anchor, C-terminal"/>
    <property type="match status" value="1"/>
</dbReference>
<accession>A0A2U2C4R9</accession>
<dbReference type="InterPro" id="IPR008927">
    <property type="entry name" value="6-PGluconate_DH-like_C_sf"/>
</dbReference>
<reference evidence="5 6" key="1">
    <citation type="submission" date="2018-05" db="EMBL/GenBank/DDBJ databases">
        <title>Pararhodobacter marina sp. nov., isolated from deep-sea water of the Indian Ocean.</title>
        <authorList>
            <person name="Lai Q.Sr."/>
            <person name="Liu X."/>
            <person name="Shao Z."/>
        </authorList>
    </citation>
    <scope>NUCLEOTIDE SEQUENCE [LARGE SCALE GENOMIC DNA]</scope>
    <source>
        <strain evidence="5 6">CIC4N-9</strain>
    </source>
</reference>
<name>A0A2U2C4R9_9RHOB</name>
<evidence type="ECO:0000313" key="6">
    <source>
        <dbReference type="Proteomes" id="UP000244940"/>
    </source>
</evidence>
<dbReference type="PIRSF" id="PIRSF000124">
    <property type="entry name" value="UDPglc_GDPman_dh"/>
    <property type="match status" value="1"/>
</dbReference>
<dbReference type="InterPro" id="IPR001732">
    <property type="entry name" value="UDP-Glc/GDP-Man_DH_N"/>
</dbReference>
<dbReference type="RefSeq" id="WP_109535114.1">
    <property type="nucleotide sequence ID" value="NZ_QEYD01000015.1"/>
</dbReference>
<feature type="domain" description="UDP-glucose/GDP-mannose dehydrogenase dimerisation" evidence="3">
    <location>
        <begin position="192"/>
        <end position="281"/>
    </location>
</feature>
<evidence type="ECO:0000259" key="4">
    <source>
        <dbReference type="Pfam" id="PF03721"/>
    </source>
</evidence>
<comment type="caution">
    <text evidence="5">The sequence shown here is derived from an EMBL/GenBank/DDBJ whole genome shotgun (WGS) entry which is preliminary data.</text>
</comment>
<dbReference type="InterPro" id="IPR036291">
    <property type="entry name" value="NAD(P)-bd_dom_sf"/>
</dbReference>
<dbReference type="InterPro" id="IPR017476">
    <property type="entry name" value="UDP-Glc/GDP-Man"/>
</dbReference>
<proteinExistence type="inferred from homology"/>
<organism evidence="5 6">
    <name type="scientific">Pararhodobacter marinus</name>
    <dbReference type="NCBI Taxonomy" id="2184063"/>
    <lineage>
        <taxon>Bacteria</taxon>
        <taxon>Pseudomonadati</taxon>
        <taxon>Pseudomonadota</taxon>
        <taxon>Alphaproteobacteria</taxon>
        <taxon>Rhodobacterales</taxon>
        <taxon>Paracoccaceae</taxon>
        <taxon>Pararhodobacter</taxon>
    </lineage>
</organism>
<evidence type="ECO:0000256" key="2">
    <source>
        <dbReference type="PIRNR" id="PIRNR000124"/>
    </source>
</evidence>
<dbReference type="SUPFAM" id="SSF48179">
    <property type="entry name" value="6-phosphogluconate dehydrogenase C-terminal domain-like"/>
    <property type="match status" value="1"/>
</dbReference>
<dbReference type="PANTHER" id="PTHR43750:SF2">
    <property type="entry name" value="UDP-GLUCOSE 6-DEHYDROGENASE"/>
    <property type="match status" value="1"/>
</dbReference>
<dbReference type="EMBL" id="QEYD01000015">
    <property type="protein sequence ID" value="PWE26878.1"/>
    <property type="molecule type" value="Genomic_DNA"/>
</dbReference>
<protein>
    <submittedName>
        <fullName evidence="5">UDP-glucose 6-dehydrogenase</fullName>
    </submittedName>
</protein>
<dbReference type="Proteomes" id="UP000244940">
    <property type="component" value="Unassembled WGS sequence"/>
</dbReference>
<keyword evidence="6" id="KW-1185">Reference proteome</keyword>
<dbReference type="Gene3D" id="3.40.50.720">
    <property type="entry name" value="NAD(P)-binding Rossmann-like Domain"/>
    <property type="match status" value="3"/>
</dbReference>
<dbReference type="AlphaFoldDB" id="A0A2U2C4R9"/>
<dbReference type="InterPro" id="IPR014026">
    <property type="entry name" value="UDP-Glc/GDP-Man_DH_dimer"/>
</dbReference>
<dbReference type="PANTHER" id="PTHR43750">
    <property type="entry name" value="UDP-GLUCOSE 6-DEHYDROGENASE TUAD"/>
    <property type="match status" value="1"/>
</dbReference>
<dbReference type="GO" id="GO:0016616">
    <property type="term" value="F:oxidoreductase activity, acting on the CH-OH group of donors, NAD or NADP as acceptor"/>
    <property type="evidence" value="ECO:0007669"/>
    <property type="project" value="InterPro"/>
</dbReference>
<dbReference type="Pfam" id="PF03721">
    <property type="entry name" value="UDPG_MGDP_dh_N"/>
    <property type="match status" value="1"/>
</dbReference>
<dbReference type="OrthoDB" id="7828641at2"/>